<sequence>MVGVEQTKQPPHILLIPYPAQGHMLALLDLAHLLSLQNLSLTIVVTPSNLHLLTPLLSKSPSIQTLSLPFPSNHATLPGTENSKGMPPDSFGTFMQALTGLHDPLLSWIQSQSQSHQPITAIISDFFNGWTQALAEKLGIPRIVFSPSGVLGSAVVHSLFRRMPKRPDPADDEYVISFPSIPNSPSYAWRELSMLYRTYREGNPVSEAVKQNFLFNLNSWGIITNTFKALEAAYLDYPLEDFGFKRVWAVGPLAPSDGVQDRGGSNTVSSSDVATWLDRFPEGSVLYVSFGSQAILGPAQAMALAAALEKSQVQFIWAMSESTVIPEGFVERTANKGMVIKGWAPQVAILRNRAVGWFLTHCGWNSILEATAAGVSMLTWPITADQYVNAKLIVEEAGIAVSAWEGHAVPDEDVLARVITEAVGERGNAIREQSKKMQRMAAEAVREGGSSCKDLEELVQEFWKMKASYDLRRCGLFHAGRLLTSEGSLAVSVLALFSPPLSLSFLFRSPLSPSLSLFSSDPVFASPPPIAFLNLLFSSSSQQSTTLPPTTFLFPLLLCHYLLQLELPPSPLLLPPHKESWFPTPSPNPLPPSKLLSSPNPKPESLASLDKYYSLLMTGCCSSDLLLLCQIFLLLHCKTRRCSTSPPSDLLLLRSLLMKPLLLLHFSDCSHAMVFLSAISCHASLRFGNIFIFLLCVLYFLLSFEN</sequence>
<proteinExistence type="inferred from homology"/>
<organism evidence="4 5">
    <name type="scientific">Rhynchospora pubera</name>
    <dbReference type="NCBI Taxonomy" id="906938"/>
    <lineage>
        <taxon>Eukaryota</taxon>
        <taxon>Viridiplantae</taxon>
        <taxon>Streptophyta</taxon>
        <taxon>Embryophyta</taxon>
        <taxon>Tracheophyta</taxon>
        <taxon>Spermatophyta</taxon>
        <taxon>Magnoliopsida</taxon>
        <taxon>Liliopsida</taxon>
        <taxon>Poales</taxon>
        <taxon>Cyperaceae</taxon>
        <taxon>Cyperoideae</taxon>
        <taxon>Rhynchosporeae</taxon>
        <taxon>Rhynchospora</taxon>
    </lineage>
</organism>
<dbReference type="SUPFAM" id="SSF53756">
    <property type="entry name" value="UDP-Glycosyltransferase/glycogen phosphorylase"/>
    <property type="match status" value="1"/>
</dbReference>
<keyword evidence="3" id="KW-0812">Transmembrane</keyword>
<dbReference type="InterPro" id="IPR002213">
    <property type="entry name" value="UDP_glucos_trans"/>
</dbReference>
<dbReference type="FunFam" id="3.40.50.2000:FF:000143">
    <property type="entry name" value="UDP-glycosyltransferase 89B1"/>
    <property type="match status" value="1"/>
</dbReference>
<dbReference type="Proteomes" id="UP001140206">
    <property type="component" value="Chromosome 5"/>
</dbReference>
<comment type="caution">
    <text evidence="4">The sequence shown here is derived from an EMBL/GenBank/DDBJ whole genome shotgun (WGS) entry which is preliminary data.</text>
</comment>
<evidence type="ECO:0000313" key="5">
    <source>
        <dbReference type="Proteomes" id="UP001140206"/>
    </source>
</evidence>
<keyword evidence="3" id="KW-1133">Transmembrane helix</keyword>
<evidence type="ECO:0000256" key="1">
    <source>
        <dbReference type="ARBA" id="ARBA00009995"/>
    </source>
</evidence>
<keyword evidence="5" id="KW-1185">Reference proteome</keyword>
<dbReference type="Pfam" id="PF00201">
    <property type="entry name" value="UDPGT"/>
    <property type="match status" value="1"/>
</dbReference>
<dbReference type="AlphaFoldDB" id="A0AAV8CHA2"/>
<keyword evidence="3" id="KW-0472">Membrane</keyword>
<dbReference type="CDD" id="cd03784">
    <property type="entry name" value="GT1_Gtf-like"/>
    <property type="match status" value="1"/>
</dbReference>
<dbReference type="PANTHER" id="PTHR48047:SF8">
    <property type="entry name" value="FLAVONOL 3-O-GLUCOSYLTRANSFERASE UGT89B1"/>
    <property type="match status" value="1"/>
</dbReference>
<dbReference type="Gene3D" id="3.40.50.2000">
    <property type="entry name" value="Glycogen Phosphorylase B"/>
    <property type="match status" value="2"/>
</dbReference>
<comment type="similarity">
    <text evidence="1">Belongs to the UDP-glycosyltransferase family.</text>
</comment>
<dbReference type="GO" id="GO:0035251">
    <property type="term" value="F:UDP-glucosyltransferase activity"/>
    <property type="evidence" value="ECO:0007669"/>
    <property type="project" value="TreeGrafter"/>
</dbReference>
<evidence type="ECO:0000313" key="4">
    <source>
        <dbReference type="EMBL" id="KAJ4754155.1"/>
    </source>
</evidence>
<dbReference type="PANTHER" id="PTHR48047">
    <property type="entry name" value="GLYCOSYLTRANSFERASE"/>
    <property type="match status" value="1"/>
</dbReference>
<keyword evidence="2" id="KW-0808">Transferase</keyword>
<protein>
    <submittedName>
        <fullName evidence="4">UDP-glycosyltransferase</fullName>
    </submittedName>
</protein>
<gene>
    <name evidence="4" type="ORF">LUZ62_088560</name>
</gene>
<name>A0AAV8CHA2_9POAL</name>
<accession>A0AAV8CHA2</accession>
<evidence type="ECO:0000256" key="3">
    <source>
        <dbReference type="SAM" id="Phobius"/>
    </source>
</evidence>
<dbReference type="EMBL" id="JAMFTS010000005">
    <property type="protein sequence ID" value="KAJ4754155.1"/>
    <property type="molecule type" value="Genomic_DNA"/>
</dbReference>
<reference evidence="4" key="1">
    <citation type="submission" date="2022-08" db="EMBL/GenBank/DDBJ databases">
        <authorList>
            <person name="Marques A."/>
        </authorList>
    </citation>
    <scope>NUCLEOTIDE SEQUENCE</scope>
    <source>
        <strain evidence="4">RhyPub2mFocal</strain>
        <tissue evidence="4">Leaves</tissue>
    </source>
</reference>
<feature type="transmembrane region" description="Helical" evidence="3">
    <location>
        <begin position="685"/>
        <end position="704"/>
    </location>
</feature>
<evidence type="ECO:0000256" key="2">
    <source>
        <dbReference type="ARBA" id="ARBA00022679"/>
    </source>
</evidence>
<dbReference type="FunFam" id="3.40.50.2000:FF:000064">
    <property type="entry name" value="Glycosyltransferase"/>
    <property type="match status" value="1"/>
</dbReference>